<protein>
    <submittedName>
        <fullName evidence="2">Uncharacterized protein</fullName>
    </submittedName>
</protein>
<dbReference type="Proteomes" id="UP001224661">
    <property type="component" value="Unassembled WGS sequence"/>
</dbReference>
<evidence type="ECO:0000256" key="1">
    <source>
        <dbReference type="SAM" id="MobiDB-lite"/>
    </source>
</evidence>
<organism evidence="2 3">
    <name type="scientific">Streptomyces solicavernae</name>
    <dbReference type="NCBI Taxonomy" id="3043614"/>
    <lineage>
        <taxon>Bacteria</taxon>
        <taxon>Bacillati</taxon>
        <taxon>Actinomycetota</taxon>
        <taxon>Actinomycetes</taxon>
        <taxon>Kitasatosporales</taxon>
        <taxon>Streptomycetaceae</taxon>
        <taxon>Streptomyces</taxon>
    </lineage>
</organism>
<keyword evidence="3" id="KW-1185">Reference proteome</keyword>
<evidence type="ECO:0000313" key="3">
    <source>
        <dbReference type="Proteomes" id="UP001224661"/>
    </source>
</evidence>
<feature type="region of interest" description="Disordered" evidence="1">
    <location>
        <begin position="1"/>
        <end position="42"/>
    </location>
</feature>
<gene>
    <name evidence="2" type="ORF">QIS99_16755</name>
</gene>
<reference evidence="2 3" key="1">
    <citation type="submission" date="2023-05" db="EMBL/GenBank/DDBJ databases">
        <title>Draft genome sequence of Streptomyces sp. B-S-A8 isolated from a cave soil in Thailand.</title>
        <authorList>
            <person name="Chamroensaksri N."/>
            <person name="Muangham S."/>
        </authorList>
    </citation>
    <scope>NUCLEOTIDE SEQUENCE [LARGE SCALE GENOMIC DNA]</scope>
    <source>
        <strain evidence="2 3">B-S-A8</strain>
    </source>
</reference>
<name>A0ABT6RTS8_9ACTN</name>
<evidence type="ECO:0000313" key="2">
    <source>
        <dbReference type="EMBL" id="MDI3387837.1"/>
    </source>
</evidence>
<proteinExistence type="predicted"/>
<sequence>MSYEREGIALNLEAHPDDFCEENNPAVDPRRTWSPSRRPASS</sequence>
<dbReference type="RefSeq" id="WP_282514404.1">
    <property type="nucleotide sequence ID" value="NZ_JASCIR010000013.1"/>
</dbReference>
<feature type="compositionally biased region" description="Polar residues" evidence="1">
    <location>
        <begin position="33"/>
        <end position="42"/>
    </location>
</feature>
<comment type="caution">
    <text evidence="2">The sequence shown here is derived from an EMBL/GenBank/DDBJ whole genome shotgun (WGS) entry which is preliminary data.</text>
</comment>
<dbReference type="EMBL" id="JASCIR010000013">
    <property type="protein sequence ID" value="MDI3387837.1"/>
    <property type="molecule type" value="Genomic_DNA"/>
</dbReference>
<accession>A0ABT6RTS8</accession>